<reference evidence="1 2" key="1">
    <citation type="submission" date="2018-10" db="EMBL/GenBank/DDBJ databases">
        <authorList>
            <person name="Ekblom R."/>
            <person name="Jareborg N."/>
        </authorList>
    </citation>
    <scope>NUCLEOTIDE SEQUENCE [LARGE SCALE GENOMIC DNA]</scope>
    <source>
        <tissue evidence="1">Muscle</tissue>
    </source>
</reference>
<name>A0A9X9PUD1_GULGU</name>
<accession>A0A9X9PUD1</accession>
<keyword evidence="2" id="KW-1185">Reference proteome</keyword>
<evidence type="ECO:0000313" key="1">
    <source>
        <dbReference type="EMBL" id="VCW66459.1"/>
    </source>
</evidence>
<evidence type="ECO:0000313" key="2">
    <source>
        <dbReference type="Proteomes" id="UP000269945"/>
    </source>
</evidence>
<dbReference type="AlphaFoldDB" id="A0A9X9PUD1"/>
<gene>
    <name evidence="1" type="ORF">BN2614_LOCUS2</name>
</gene>
<organism evidence="1 2">
    <name type="scientific">Gulo gulo</name>
    <name type="common">Wolverine</name>
    <name type="synonym">Gluton</name>
    <dbReference type="NCBI Taxonomy" id="48420"/>
    <lineage>
        <taxon>Eukaryota</taxon>
        <taxon>Metazoa</taxon>
        <taxon>Chordata</taxon>
        <taxon>Craniata</taxon>
        <taxon>Vertebrata</taxon>
        <taxon>Euteleostomi</taxon>
        <taxon>Mammalia</taxon>
        <taxon>Eutheria</taxon>
        <taxon>Laurasiatheria</taxon>
        <taxon>Carnivora</taxon>
        <taxon>Caniformia</taxon>
        <taxon>Musteloidea</taxon>
        <taxon>Mustelidae</taxon>
        <taxon>Guloninae</taxon>
        <taxon>Gulo</taxon>
    </lineage>
</organism>
<proteinExistence type="predicted"/>
<sequence length="110" mass="12787">MDEAISCPCWRGRFLEILPSPYPHARNWVSDKIQARLQSVSVHCPLWFLCCCFVRPDAQGNKDTWPRGVCDASLQSRRESGVHVTVTPVLWEPPSQGGWWWPRSFHILRR</sequence>
<dbReference type="Proteomes" id="UP000269945">
    <property type="component" value="Unassembled WGS sequence"/>
</dbReference>
<protein>
    <submittedName>
        <fullName evidence="1">Uncharacterized protein</fullName>
    </submittedName>
</protein>
<dbReference type="EMBL" id="CYRY02001814">
    <property type="protein sequence ID" value="VCW66459.1"/>
    <property type="molecule type" value="Genomic_DNA"/>
</dbReference>
<comment type="caution">
    <text evidence="1">The sequence shown here is derived from an EMBL/GenBank/DDBJ whole genome shotgun (WGS) entry which is preliminary data.</text>
</comment>